<dbReference type="Gene3D" id="2.60.120.10">
    <property type="entry name" value="Jelly Rolls"/>
    <property type="match status" value="1"/>
</dbReference>
<feature type="non-terminal residue" evidence="2">
    <location>
        <position position="1"/>
    </location>
</feature>
<evidence type="ECO:0000259" key="1">
    <source>
        <dbReference type="Pfam" id="PF05899"/>
    </source>
</evidence>
<proteinExistence type="predicted"/>
<accession>A0ABX1JTZ5</accession>
<dbReference type="InterPro" id="IPR014710">
    <property type="entry name" value="RmlC-like_jellyroll"/>
</dbReference>
<dbReference type="Proteomes" id="UP000523795">
    <property type="component" value="Unassembled WGS sequence"/>
</dbReference>
<dbReference type="EMBL" id="JAAZSR010000744">
    <property type="protein sequence ID" value="NKX52792.1"/>
    <property type="molecule type" value="Genomic_DNA"/>
</dbReference>
<reference evidence="2 3" key="1">
    <citation type="submission" date="2020-04" db="EMBL/GenBank/DDBJ databases">
        <authorList>
            <person name="Liu S."/>
        </authorList>
    </citation>
    <scope>NUCLEOTIDE SEQUENCE [LARGE SCALE GENOMIC DNA]</scope>
    <source>
        <strain evidence="2 3">CGMCC 1.15091</strain>
    </source>
</reference>
<sequence length="33" mass="3623">TTLGPGDVCVLHAGRTAAWEVHATVRKFFVINR</sequence>
<comment type="caution">
    <text evidence="2">The sequence shown here is derived from an EMBL/GenBank/DDBJ whole genome shotgun (WGS) entry which is preliminary data.</text>
</comment>
<keyword evidence="3" id="KW-1185">Reference proteome</keyword>
<feature type="domain" description="(S)-ureidoglycine aminohydrolase cupin" evidence="1">
    <location>
        <begin position="2"/>
        <end position="29"/>
    </location>
</feature>
<organism evidence="2 3">
    <name type="scientific">Arthrobacter deserti</name>
    <dbReference type="NCBI Taxonomy" id="1742687"/>
    <lineage>
        <taxon>Bacteria</taxon>
        <taxon>Bacillati</taxon>
        <taxon>Actinomycetota</taxon>
        <taxon>Actinomycetes</taxon>
        <taxon>Micrococcales</taxon>
        <taxon>Micrococcaceae</taxon>
        <taxon>Arthrobacter</taxon>
    </lineage>
</organism>
<dbReference type="InterPro" id="IPR008579">
    <property type="entry name" value="UGlyAH_Cupin_dom"/>
</dbReference>
<evidence type="ECO:0000313" key="2">
    <source>
        <dbReference type="EMBL" id="NKX52792.1"/>
    </source>
</evidence>
<dbReference type="Pfam" id="PF05899">
    <property type="entry name" value="Cupin_3"/>
    <property type="match status" value="1"/>
</dbReference>
<protein>
    <submittedName>
        <fullName evidence="2">DUF861 domain-containing protein</fullName>
    </submittedName>
</protein>
<evidence type="ECO:0000313" key="3">
    <source>
        <dbReference type="Proteomes" id="UP000523795"/>
    </source>
</evidence>
<gene>
    <name evidence="2" type="ORF">HER39_19885</name>
</gene>
<name>A0ABX1JTZ5_9MICC</name>